<feature type="binding site" evidence="6">
    <location>
        <position position="139"/>
    </location>
    <ligand>
        <name>N(2)-acetyl-L-ornithine</name>
        <dbReference type="ChEBI" id="CHEBI:57805"/>
    </ligand>
</feature>
<dbReference type="HOGENOM" id="CLU_016922_10_1_7"/>
<feature type="modified residue" description="N6-(pyridoxal phosphate)lysine" evidence="6">
    <location>
        <position position="250"/>
    </location>
</feature>
<feature type="binding site" evidence="6">
    <location>
        <begin position="103"/>
        <end position="104"/>
    </location>
    <ligand>
        <name>pyridoxal 5'-phosphate</name>
        <dbReference type="ChEBI" id="CHEBI:597326"/>
    </ligand>
</feature>
<dbReference type="InterPro" id="IPR049704">
    <property type="entry name" value="Aminotrans_3_PPA_site"/>
</dbReference>
<dbReference type="InterPro" id="IPR015424">
    <property type="entry name" value="PyrdxlP-dep_Trfase"/>
</dbReference>
<dbReference type="SUPFAM" id="SSF53383">
    <property type="entry name" value="PLP-dependent transferases"/>
    <property type="match status" value="1"/>
</dbReference>
<dbReference type="eggNOG" id="COG4992">
    <property type="taxonomic scope" value="Bacteria"/>
</dbReference>
<dbReference type="InterPro" id="IPR050103">
    <property type="entry name" value="Class-III_PLP-dep_AT"/>
</dbReference>
<dbReference type="AlphaFoldDB" id="B8FH28"/>
<dbReference type="GO" id="GO:0030170">
    <property type="term" value="F:pyridoxal phosphate binding"/>
    <property type="evidence" value="ECO:0007669"/>
    <property type="project" value="InterPro"/>
</dbReference>
<dbReference type="GO" id="GO:0003992">
    <property type="term" value="F:N2-acetyl-L-ornithine:2-oxoglutarate 5-aminotransferase activity"/>
    <property type="evidence" value="ECO:0007669"/>
    <property type="project" value="UniProtKB-UniRule"/>
</dbReference>
<dbReference type="Gene3D" id="3.90.1150.10">
    <property type="entry name" value="Aspartate Aminotransferase, domain 1"/>
    <property type="match status" value="1"/>
</dbReference>
<dbReference type="EC" id="2.6.1.11" evidence="6"/>
<evidence type="ECO:0000256" key="2">
    <source>
        <dbReference type="ARBA" id="ARBA00022679"/>
    </source>
</evidence>
<evidence type="ECO:0000313" key="8">
    <source>
        <dbReference type="Proteomes" id="UP000000739"/>
    </source>
</evidence>
<dbReference type="FunFam" id="3.40.640.10:FF:000004">
    <property type="entry name" value="Acetylornithine aminotransferase"/>
    <property type="match status" value="1"/>
</dbReference>
<keyword evidence="6" id="KW-0028">Amino-acid biosynthesis</keyword>
<keyword evidence="3 6" id="KW-0663">Pyridoxal phosphate</keyword>
<keyword evidence="8" id="KW-1185">Reference proteome</keyword>
<dbReference type="CDD" id="cd00610">
    <property type="entry name" value="OAT_like"/>
    <property type="match status" value="1"/>
</dbReference>
<dbReference type="PANTHER" id="PTHR11986">
    <property type="entry name" value="AMINOTRANSFERASE CLASS III"/>
    <property type="match status" value="1"/>
</dbReference>
<proteinExistence type="inferred from homology"/>
<keyword evidence="1 6" id="KW-0032">Aminotransferase</keyword>
<dbReference type="GO" id="GO:0006526">
    <property type="term" value="P:L-arginine biosynthetic process"/>
    <property type="evidence" value="ECO:0007669"/>
    <property type="project" value="UniProtKB-UniRule"/>
</dbReference>
<dbReference type="GO" id="GO:0042802">
    <property type="term" value="F:identical protein binding"/>
    <property type="evidence" value="ECO:0007669"/>
    <property type="project" value="TreeGrafter"/>
</dbReference>
<sequence>MNNTKQLADQVIANTYARNPICLVKGQGVKLWDEDGKEYTDFLAGIAVCILGHAHPAVTQAVSEQAAKLVHVSNLFYTEPQTLLADQLINSCFADRVFFCNSGAEANEAAIKMARKYFSEKGQPDKYRVIAMEKSFHGRTFATMAATGQDAIKKGFEPMMDGFDHVPFNDLEAVEKAITDETCAVLTEPIQAEGGVMVPFPGYLPGLRELCDKKGILLIFDEVQTGMGRTGALFAHQQMGATPDIMTLAKGLANGLPIGAALATEEVASAFTPGAHATTFGGTPLVTAAARAVMITLMDQDLLEMSISVGDYFKNQLLLLKEKFDCVEEVRGMGLLLGLKLNMPGGPIAAKAMEMGYIFNVTQGDVLRFVPPLIITRKDVDGLIETLDKILADCR</sequence>
<gene>
    <name evidence="6" type="primary">argD</name>
    <name evidence="7" type="ordered locus">Dalk_0407</name>
</gene>
<dbReference type="InterPro" id="IPR015421">
    <property type="entry name" value="PyrdxlP-dep_Trfase_major"/>
</dbReference>
<comment type="pathway">
    <text evidence="6">Amino-acid biosynthesis; L-arginine biosynthesis; N(2)-acetyl-L-ornithine from L-glutamate: step 4/4.</text>
</comment>
<feature type="binding site" evidence="6">
    <location>
        <begin position="221"/>
        <end position="224"/>
    </location>
    <ligand>
        <name>pyridoxal 5'-phosphate</name>
        <dbReference type="ChEBI" id="CHEBI:597326"/>
    </ligand>
</feature>
<comment type="catalytic activity">
    <reaction evidence="5">
        <text>taurine + pyruvate = sulfoacetaldehyde + L-alanine</text>
        <dbReference type="Rhea" id="RHEA:10420"/>
        <dbReference type="ChEBI" id="CHEBI:15361"/>
        <dbReference type="ChEBI" id="CHEBI:57972"/>
        <dbReference type="ChEBI" id="CHEBI:58246"/>
        <dbReference type="ChEBI" id="CHEBI:507393"/>
        <dbReference type="EC" id="2.6.1.77"/>
    </reaction>
    <physiologicalReaction direction="left-to-right" evidence="5">
        <dbReference type="Rhea" id="RHEA:10421"/>
    </physiologicalReaction>
</comment>
<dbReference type="UniPathway" id="UPA00068">
    <property type="reaction ID" value="UER00109"/>
</dbReference>
<feature type="binding site" evidence="6">
    <location>
        <position position="279"/>
    </location>
    <ligand>
        <name>pyridoxal 5'-phosphate</name>
        <dbReference type="ChEBI" id="CHEBI:597326"/>
    </ligand>
</feature>
<dbReference type="Proteomes" id="UP000000739">
    <property type="component" value="Chromosome"/>
</dbReference>
<dbReference type="InterPro" id="IPR005814">
    <property type="entry name" value="Aminotrans_3"/>
</dbReference>
<dbReference type="InterPro" id="IPR004636">
    <property type="entry name" value="AcOrn/SuccOrn_fam"/>
</dbReference>
<evidence type="ECO:0000313" key="7">
    <source>
        <dbReference type="EMBL" id="ACL02116.1"/>
    </source>
</evidence>
<comment type="miscellaneous">
    <text evidence="6">May also have succinyldiaminopimelate aminotransferase activity, thus carrying out the corresponding step in lysine biosynthesis.</text>
</comment>
<protein>
    <recommendedName>
        <fullName evidence="6">Acetylornithine aminotransferase</fullName>
        <shortName evidence="6">ACOAT</shortName>
        <ecNumber evidence="6">2.6.1.11</ecNumber>
    </recommendedName>
</protein>
<dbReference type="RefSeq" id="WP_012609556.1">
    <property type="nucleotide sequence ID" value="NC_011768.1"/>
</dbReference>
<comment type="subunit">
    <text evidence="6">Homodimer.</text>
</comment>
<dbReference type="NCBIfam" id="TIGR00707">
    <property type="entry name" value="argD"/>
    <property type="match status" value="1"/>
</dbReference>
<dbReference type="InterPro" id="IPR015422">
    <property type="entry name" value="PyrdxlP-dep_Trfase_small"/>
</dbReference>
<dbReference type="NCBIfam" id="NF002325">
    <property type="entry name" value="PRK01278.1"/>
    <property type="match status" value="1"/>
</dbReference>
<dbReference type="EMBL" id="CP001322">
    <property type="protein sequence ID" value="ACL02116.1"/>
    <property type="molecule type" value="Genomic_DNA"/>
</dbReference>
<evidence type="ECO:0000256" key="4">
    <source>
        <dbReference type="ARBA" id="ARBA00023317"/>
    </source>
</evidence>
<evidence type="ECO:0000256" key="3">
    <source>
        <dbReference type="ARBA" id="ARBA00022898"/>
    </source>
</evidence>
<feature type="binding site" evidence="6">
    <location>
        <position position="136"/>
    </location>
    <ligand>
        <name>pyridoxal 5'-phosphate</name>
        <dbReference type="ChEBI" id="CHEBI:597326"/>
    </ligand>
</feature>
<comment type="similarity">
    <text evidence="6">Belongs to the class-III pyridoxal-phosphate-dependent aminotransferase family. ArgD subfamily.</text>
</comment>
<keyword evidence="2 6" id="KW-0808">Transferase</keyword>
<dbReference type="PROSITE" id="PS00600">
    <property type="entry name" value="AA_TRANSFER_CLASS_3"/>
    <property type="match status" value="1"/>
</dbReference>
<dbReference type="GO" id="GO:0005737">
    <property type="term" value="C:cytoplasm"/>
    <property type="evidence" value="ECO:0007669"/>
    <property type="project" value="UniProtKB-SubCell"/>
</dbReference>
<keyword evidence="4" id="KW-0670">Pyruvate</keyword>
<dbReference type="PANTHER" id="PTHR11986:SF113">
    <property type="entry name" value="SUCCINYLORNITHINE TRANSAMINASE"/>
    <property type="match status" value="1"/>
</dbReference>
<accession>B8FH28</accession>
<dbReference type="Pfam" id="PF00202">
    <property type="entry name" value="Aminotran_3"/>
    <property type="match status" value="1"/>
</dbReference>
<comment type="cofactor">
    <cofactor evidence="6">
        <name>pyridoxal 5'-phosphate</name>
        <dbReference type="ChEBI" id="CHEBI:597326"/>
    </cofactor>
    <text evidence="6">Binds 1 pyridoxal phosphate per subunit.</text>
</comment>
<dbReference type="Gene3D" id="3.40.640.10">
    <property type="entry name" value="Type I PLP-dependent aspartate aminotransferase-like (Major domain)"/>
    <property type="match status" value="1"/>
</dbReference>
<feature type="binding site" evidence="6">
    <location>
        <position position="278"/>
    </location>
    <ligand>
        <name>N(2)-acetyl-L-ornithine</name>
        <dbReference type="ChEBI" id="CHEBI:57805"/>
    </ligand>
</feature>
<dbReference type="GO" id="GO:0031299">
    <property type="term" value="F:taurine-pyruvate aminotransferase activity"/>
    <property type="evidence" value="ECO:0007669"/>
    <property type="project" value="UniProtKB-EC"/>
</dbReference>
<dbReference type="KEGG" id="dal:Dalk_0407"/>
<evidence type="ECO:0000256" key="5">
    <source>
        <dbReference type="ARBA" id="ARBA00052998"/>
    </source>
</evidence>
<comment type="subcellular location">
    <subcellularLocation>
        <location evidence="6">Cytoplasm</location>
    </subcellularLocation>
</comment>
<evidence type="ECO:0000256" key="1">
    <source>
        <dbReference type="ARBA" id="ARBA00022576"/>
    </source>
</evidence>
<comment type="catalytic activity">
    <reaction evidence="6">
        <text>N(2)-acetyl-L-ornithine + 2-oxoglutarate = N-acetyl-L-glutamate 5-semialdehyde + L-glutamate</text>
        <dbReference type="Rhea" id="RHEA:18049"/>
        <dbReference type="ChEBI" id="CHEBI:16810"/>
        <dbReference type="ChEBI" id="CHEBI:29123"/>
        <dbReference type="ChEBI" id="CHEBI:29985"/>
        <dbReference type="ChEBI" id="CHEBI:57805"/>
        <dbReference type="EC" id="2.6.1.11"/>
    </reaction>
</comment>
<dbReference type="NCBIfam" id="NF002874">
    <property type="entry name" value="PRK03244.1"/>
    <property type="match status" value="1"/>
</dbReference>
<keyword evidence="6" id="KW-0055">Arginine biosynthesis</keyword>
<reference evidence="7 8" key="1">
    <citation type="journal article" date="2012" name="Environ. Microbiol.">
        <title>The genome sequence of Desulfatibacillum alkenivorans AK-01: a blueprint for anaerobic alkane oxidation.</title>
        <authorList>
            <person name="Callaghan A.V."/>
            <person name="Morris B.E."/>
            <person name="Pereira I.A."/>
            <person name="McInerney M.J."/>
            <person name="Austin R.N."/>
            <person name="Groves J.T."/>
            <person name="Kukor J.J."/>
            <person name="Suflita J.M."/>
            <person name="Young L.Y."/>
            <person name="Zylstra G.J."/>
            <person name="Wawrik B."/>
        </authorList>
    </citation>
    <scope>NUCLEOTIDE SEQUENCE [LARGE SCALE GENOMIC DNA]</scope>
    <source>
        <strain evidence="7 8">AK-01</strain>
    </source>
</reference>
<organism evidence="7 8">
    <name type="scientific">Desulfatibacillum aliphaticivorans</name>
    <dbReference type="NCBI Taxonomy" id="218208"/>
    <lineage>
        <taxon>Bacteria</taxon>
        <taxon>Pseudomonadati</taxon>
        <taxon>Thermodesulfobacteriota</taxon>
        <taxon>Desulfobacteria</taxon>
        <taxon>Desulfobacterales</taxon>
        <taxon>Desulfatibacillaceae</taxon>
        <taxon>Desulfatibacillum</taxon>
    </lineage>
</organism>
<keyword evidence="6" id="KW-0963">Cytoplasm</keyword>
<name>B8FH28_DESAL</name>
<dbReference type="PIRSF" id="PIRSF000521">
    <property type="entry name" value="Transaminase_4ab_Lys_Orn"/>
    <property type="match status" value="1"/>
</dbReference>
<dbReference type="HAMAP" id="MF_01107">
    <property type="entry name" value="ArgD_aminotrans_3"/>
    <property type="match status" value="1"/>
</dbReference>
<evidence type="ECO:0000256" key="6">
    <source>
        <dbReference type="HAMAP-Rule" id="MF_01107"/>
    </source>
</evidence>